<gene>
    <name evidence="4" type="ORF">IAA55_05665</name>
</gene>
<dbReference type="InterPro" id="IPR036881">
    <property type="entry name" value="Glyco_hydro_3_C_sf"/>
</dbReference>
<name>A0A9D1E9K6_9FIRM</name>
<sequence>MNIEQLLKDMTLEEKASLCSGHDFWHTKTVERLGIPAVMMCDGPNGLRKQEGEGDHLGINESIKAVCFPTSSAVAASFDVDMAYHLGEVLGNECQAENIAMLLGPGMNIKRSPLCGRNFEYYSEDPYVSSQMGKAYIEGIQSRKVGACVKHFATNNQETRRMNGDSVVDERTWHEIYLESFRDAISGARPVGVMCAYNKTNGTYAAESRLLLTDILRKAWGYEGFVVTDWGAVKDRVKGVAAGLDLEMPGGDGARANDAKIVKAVQDGTLTMEQLDAVVKNVLTFVKNAVENRDETAVFDREADYREAVKMAENCAVLLKNEDKVLPLEEGKKIAFVGGFVEKPRCQGSGSSHINSTKVPSIAELIAGRDEIAYAKGFDLDAEEPDESLQAEAAALAKESDVTVIFAGLPNRYESEGADRKHMRIPENQNALISAVAEVSDKVAVVLFNGSPVEMPWKDDVEAILEMYLGGDGVSEAAMALLYGEANPSGKLAETFPVKLADNPSYLNFPGEAGVAEYHEGIYVGYRYYDKKEMEVLFPFGHGLSYTTFAYSDLKISAEKITDQEKLTVSVTVTNTGDRAGKEVVQLYVGSTNSSVRRPVRELKRFAKVALNPGESREVTFTLDAHAFAYYEVKIHDFYVESGEYVISVGSSSRDIRCEGSVAVEGTKTLPIVVTRETSIGDLMQIPAAQAMLAQMQQKAQTDAPSNASDIDALGEGGQEMAQAMMFEMPLGSLTTFGVMNDEQLDGMIAMLNGQN</sequence>
<dbReference type="InterPro" id="IPR001764">
    <property type="entry name" value="Glyco_hydro_3_N"/>
</dbReference>
<dbReference type="Pfam" id="PF14310">
    <property type="entry name" value="Fn3-like"/>
    <property type="match status" value="1"/>
</dbReference>
<dbReference type="Pfam" id="PF00933">
    <property type="entry name" value="Glyco_hydro_3"/>
    <property type="match status" value="1"/>
</dbReference>
<dbReference type="SUPFAM" id="SSF52279">
    <property type="entry name" value="Beta-D-glucan exohydrolase, C-terminal domain"/>
    <property type="match status" value="1"/>
</dbReference>
<dbReference type="PRINTS" id="PR00133">
    <property type="entry name" value="GLHYDRLASE3"/>
</dbReference>
<evidence type="ECO:0000313" key="4">
    <source>
        <dbReference type="EMBL" id="HIR70748.1"/>
    </source>
</evidence>
<dbReference type="Proteomes" id="UP000823912">
    <property type="component" value="Unassembled WGS sequence"/>
</dbReference>
<comment type="caution">
    <text evidence="4">The sequence shown here is derived from an EMBL/GenBank/DDBJ whole genome shotgun (WGS) entry which is preliminary data.</text>
</comment>
<keyword evidence="2 4" id="KW-0378">Hydrolase</keyword>
<reference evidence="4" key="2">
    <citation type="journal article" date="2021" name="PeerJ">
        <title>Extensive microbial diversity within the chicken gut microbiome revealed by metagenomics and culture.</title>
        <authorList>
            <person name="Gilroy R."/>
            <person name="Ravi A."/>
            <person name="Getino M."/>
            <person name="Pursley I."/>
            <person name="Horton D.L."/>
            <person name="Alikhan N.F."/>
            <person name="Baker D."/>
            <person name="Gharbi K."/>
            <person name="Hall N."/>
            <person name="Watson M."/>
            <person name="Adriaenssens E.M."/>
            <person name="Foster-Nyarko E."/>
            <person name="Jarju S."/>
            <person name="Secka A."/>
            <person name="Antonio M."/>
            <person name="Oren A."/>
            <person name="Chaudhuri R.R."/>
            <person name="La Ragione R."/>
            <person name="Hildebrand F."/>
            <person name="Pallen M.J."/>
        </authorList>
    </citation>
    <scope>NUCLEOTIDE SEQUENCE</scope>
    <source>
        <strain evidence="4">ChiSjej5B23-6657</strain>
    </source>
</reference>
<proteinExistence type="inferred from homology"/>
<dbReference type="GO" id="GO:0008422">
    <property type="term" value="F:beta-glucosidase activity"/>
    <property type="evidence" value="ECO:0007669"/>
    <property type="project" value="UniProtKB-ARBA"/>
</dbReference>
<evidence type="ECO:0000256" key="2">
    <source>
        <dbReference type="ARBA" id="ARBA00022801"/>
    </source>
</evidence>
<evidence type="ECO:0000256" key="1">
    <source>
        <dbReference type="ARBA" id="ARBA00005336"/>
    </source>
</evidence>
<protein>
    <submittedName>
        <fullName evidence="4">Glycoside hydrolase family 3 C-terminal domain-containing protein</fullName>
    </submittedName>
</protein>
<reference evidence="4" key="1">
    <citation type="submission" date="2020-10" db="EMBL/GenBank/DDBJ databases">
        <authorList>
            <person name="Gilroy R."/>
        </authorList>
    </citation>
    <scope>NUCLEOTIDE SEQUENCE</scope>
    <source>
        <strain evidence="4">ChiSjej5B23-6657</strain>
    </source>
</reference>
<dbReference type="InterPro" id="IPR013783">
    <property type="entry name" value="Ig-like_fold"/>
</dbReference>
<evidence type="ECO:0000259" key="3">
    <source>
        <dbReference type="SMART" id="SM01217"/>
    </source>
</evidence>
<dbReference type="InterPro" id="IPR026891">
    <property type="entry name" value="Fn3-like"/>
</dbReference>
<dbReference type="InterPro" id="IPR050288">
    <property type="entry name" value="Cellulose_deg_GH3"/>
</dbReference>
<dbReference type="InterPro" id="IPR036962">
    <property type="entry name" value="Glyco_hydro_3_N_sf"/>
</dbReference>
<dbReference type="Gene3D" id="3.20.20.300">
    <property type="entry name" value="Glycoside hydrolase, family 3, N-terminal domain"/>
    <property type="match status" value="1"/>
</dbReference>
<evidence type="ECO:0000313" key="5">
    <source>
        <dbReference type="Proteomes" id="UP000823912"/>
    </source>
</evidence>
<dbReference type="SUPFAM" id="SSF51445">
    <property type="entry name" value="(Trans)glycosidases"/>
    <property type="match status" value="1"/>
</dbReference>
<dbReference type="Gene3D" id="3.40.50.1700">
    <property type="entry name" value="Glycoside hydrolase family 3 C-terminal domain"/>
    <property type="match status" value="1"/>
</dbReference>
<dbReference type="Gene3D" id="2.60.40.10">
    <property type="entry name" value="Immunoglobulins"/>
    <property type="match status" value="1"/>
</dbReference>
<organism evidence="4 5">
    <name type="scientific">Candidatus Pullilachnospira gallistercoris</name>
    <dbReference type="NCBI Taxonomy" id="2840911"/>
    <lineage>
        <taxon>Bacteria</taxon>
        <taxon>Bacillati</taxon>
        <taxon>Bacillota</taxon>
        <taxon>Clostridia</taxon>
        <taxon>Lachnospirales</taxon>
        <taxon>Lachnospiraceae</taxon>
        <taxon>Lachnospiraceae incertae sedis</taxon>
        <taxon>Candidatus Pullilachnospira</taxon>
    </lineage>
</organism>
<dbReference type="GO" id="GO:0005975">
    <property type="term" value="P:carbohydrate metabolic process"/>
    <property type="evidence" value="ECO:0007669"/>
    <property type="project" value="InterPro"/>
</dbReference>
<accession>A0A9D1E9K6</accession>
<dbReference type="Pfam" id="PF01915">
    <property type="entry name" value="Glyco_hydro_3_C"/>
    <property type="match status" value="1"/>
</dbReference>
<dbReference type="InterPro" id="IPR002772">
    <property type="entry name" value="Glyco_hydro_3_C"/>
</dbReference>
<dbReference type="AlphaFoldDB" id="A0A9D1E9K6"/>
<dbReference type="EMBL" id="DVHM01000093">
    <property type="protein sequence ID" value="HIR70748.1"/>
    <property type="molecule type" value="Genomic_DNA"/>
</dbReference>
<dbReference type="PANTHER" id="PTHR42715">
    <property type="entry name" value="BETA-GLUCOSIDASE"/>
    <property type="match status" value="1"/>
</dbReference>
<dbReference type="FunFam" id="2.60.40.10:FF:000495">
    <property type="entry name" value="Periplasmic beta-glucosidase"/>
    <property type="match status" value="1"/>
</dbReference>
<dbReference type="InterPro" id="IPR017853">
    <property type="entry name" value="GH"/>
</dbReference>
<comment type="similarity">
    <text evidence="1">Belongs to the glycosyl hydrolase 3 family.</text>
</comment>
<dbReference type="SMART" id="SM01217">
    <property type="entry name" value="Fn3_like"/>
    <property type="match status" value="1"/>
</dbReference>
<dbReference type="PANTHER" id="PTHR42715:SF10">
    <property type="entry name" value="BETA-GLUCOSIDASE"/>
    <property type="match status" value="1"/>
</dbReference>
<feature type="domain" description="Fibronectin type III-like" evidence="3">
    <location>
        <begin position="583"/>
        <end position="653"/>
    </location>
</feature>